<name>A0A432WQ78_9GAMM</name>
<sequence>MNSPEDTEYRLFTEAVKAWWTTFGGVSAIDLAEKAQIPHGDAMRFVESWVEAGRGTMNANVELNLVSVPSPRSSEKFSFTSINTHIFFPSREELTEHFYSSGNARTEPPEFKKRLMCGEHQLALSFFSEEVLARYFSHLDWYEVDDSSAGGHIRTTAESPSDRFIDVRFGKGRALDGKTFVTAIYKDLYCFSDSEQRHWHAYEIARPNLDPNDENLRLFAARTYDGAWVEFPKPLKAVQDSLVKLNSKFSPHPLFGRLENEHLRMPVENTNKALADSCSELYKIVGSDSLKPKPLKALLQYKFEKTEDDFIHSSGRPLSALQLVELVERELELVNGLSDAIKNIAKYRVEADHKVLSTSSDKQSYGEEFELLCKQFVSAANLFADALEAKNVT</sequence>
<evidence type="ECO:0000313" key="2">
    <source>
        <dbReference type="Proteomes" id="UP000286934"/>
    </source>
</evidence>
<gene>
    <name evidence="1" type="ORF">CWE13_10365</name>
</gene>
<organism evidence="1 2">
    <name type="scientific">Aliidiomarina shirensis</name>
    <dbReference type="NCBI Taxonomy" id="1048642"/>
    <lineage>
        <taxon>Bacteria</taxon>
        <taxon>Pseudomonadati</taxon>
        <taxon>Pseudomonadota</taxon>
        <taxon>Gammaproteobacteria</taxon>
        <taxon>Alteromonadales</taxon>
        <taxon>Idiomarinaceae</taxon>
        <taxon>Aliidiomarina</taxon>
    </lineage>
</organism>
<dbReference type="EMBL" id="PIPP01000005">
    <property type="protein sequence ID" value="RUO35944.1"/>
    <property type="molecule type" value="Genomic_DNA"/>
</dbReference>
<proteinExistence type="predicted"/>
<keyword evidence="2" id="KW-1185">Reference proteome</keyword>
<reference evidence="2" key="1">
    <citation type="journal article" date="2018" name="Front. Microbiol.">
        <title>Genome-Based Analysis Reveals the Taxonomy and Diversity of the Family Idiomarinaceae.</title>
        <authorList>
            <person name="Liu Y."/>
            <person name="Lai Q."/>
            <person name="Shao Z."/>
        </authorList>
    </citation>
    <scope>NUCLEOTIDE SEQUENCE [LARGE SCALE GENOMIC DNA]</scope>
    <source>
        <strain evidence="2">AIS</strain>
    </source>
</reference>
<dbReference type="RefSeq" id="WP_126808364.1">
    <property type="nucleotide sequence ID" value="NZ_PIPP01000005.1"/>
</dbReference>
<accession>A0A432WQ78</accession>
<dbReference type="OrthoDB" id="7065709at2"/>
<dbReference type="AlphaFoldDB" id="A0A432WQ78"/>
<evidence type="ECO:0000313" key="1">
    <source>
        <dbReference type="EMBL" id="RUO35944.1"/>
    </source>
</evidence>
<comment type="caution">
    <text evidence="1">The sequence shown here is derived from an EMBL/GenBank/DDBJ whole genome shotgun (WGS) entry which is preliminary data.</text>
</comment>
<dbReference type="Proteomes" id="UP000286934">
    <property type="component" value="Unassembled WGS sequence"/>
</dbReference>
<protein>
    <submittedName>
        <fullName evidence="1">Uncharacterized protein</fullName>
    </submittedName>
</protein>